<keyword evidence="1" id="KW-0812">Transmembrane</keyword>
<evidence type="ECO:0000313" key="3">
    <source>
        <dbReference type="Proteomes" id="UP000019197"/>
    </source>
</evidence>
<sequence length="65" mass="7614">MIFIQRNSLDFHKNLAINITTAMIIKFLFVIEFELILQFTNNFASDNFSFIIRPKCSASLISFHQ</sequence>
<evidence type="ECO:0000313" key="2">
    <source>
        <dbReference type="EMBL" id="CDL87589.1"/>
    </source>
</evidence>
<dbReference type="AlphaFoldDB" id="W1JA54"/>
<accession>W1JA54</accession>
<dbReference type="EMBL" id="CBXE010000491">
    <property type="protein sequence ID" value="CDL87589.1"/>
    <property type="molecule type" value="Genomic_DNA"/>
</dbReference>
<gene>
    <name evidence="2" type="ORF">XCR1_940075</name>
</gene>
<comment type="caution">
    <text evidence="2">The sequence shown here is derived from an EMBL/GenBank/DDBJ whole genome shotgun (WGS) entry which is preliminary data.</text>
</comment>
<proteinExistence type="predicted"/>
<dbReference type="Proteomes" id="UP000019197">
    <property type="component" value="Unassembled WGS sequence"/>
</dbReference>
<evidence type="ECO:0000256" key="1">
    <source>
        <dbReference type="SAM" id="Phobius"/>
    </source>
</evidence>
<keyword evidence="1" id="KW-1133">Transmembrane helix</keyword>
<name>W1JA54_9GAMM</name>
<protein>
    <submittedName>
        <fullName evidence="2">Uncharacterized protein</fullName>
    </submittedName>
</protein>
<organism evidence="2 3">
    <name type="scientific">Xenorhabdus cabanillasii JM26</name>
    <dbReference type="NCBI Taxonomy" id="1427517"/>
    <lineage>
        <taxon>Bacteria</taxon>
        <taxon>Pseudomonadati</taxon>
        <taxon>Pseudomonadota</taxon>
        <taxon>Gammaproteobacteria</taxon>
        <taxon>Enterobacterales</taxon>
        <taxon>Morganellaceae</taxon>
        <taxon>Xenorhabdus</taxon>
    </lineage>
</organism>
<reference evidence="2 3" key="1">
    <citation type="submission" date="2013-11" db="EMBL/GenBank/DDBJ databases">
        <title>Draft genome sequence and annotation of the entomopathogenic bacterium, Xenorhabdus cabanillasi strain JM26.</title>
        <authorList>
            <person name="Gualtieri M."/>
            <person name="Ogier J.C."/>
            <person name="Pages S."/>
            <person name="Givaudan A."/>
            <person name="Gaudriault S."/>
        </authorList>
    </citation>
    <scope>NUCLEOTIDE SEQUENCE [LARGE SCALE GENOMIC DNA]</scope>
    <source>
        <strain evidence="2 3">JM26</strain>
    </source>
</reference>
<feature type="transmembrane region" description="Helical" evidence="1">
    <location>
        <begin position="15"/>
        <end position="37"/>
    </location>
</feature>
<keyword evidence="1" id="KW-0472">Membrane</keyword>